<dbReference type="InterPro" id="IPR013324">
    <property type="entry name" value="RNA_pol_sigma_r3/r4-like"/>
</dbReference>
<dbReference type="OrthoDB" id="9795666at2"/>
<name>A0A1U7NQQ7_9FIRM</name>
<keyword evidence="4" id="KW-0238">DNA-binding</keyword>
<dbReference type="CDD" id="cd06171">
    <property type="entry name" value="Sigma70_r4"/>
    <property type="match status" value="1"/>
</dbReference>
<dbReference type="EMBL" id="MPKA01000021">
    <property type="protein sequence ID" value="OLU47971.1"/>
    <property type="molecule type" value="Genomic_DNA"/>
</dbReference>
<evidence type="ECO:0000256" key="3">
    <source>
        <dbReference type="ARBA" id="ARBA00023082"/>
    </source>
</evidence>
<dbReference type="InterPro" id="IPR013249">
    <property type="entry name" value="RNA_pol_sigma70_r4_t2"/>
</dbReference>
<evidence type="ECO:0000259" key="7">
    <source>
        <dbReference type="Pfam" id="PF08281"/>
    </source>
</evidence>
<evidence type="ECO:0008006" key="10">
    <source>
        <dbReference type="Google" id="ProtNLM"/>
    </source>
</evidence>
<reference evidence="8 9" key="1">
    <citation type="submission" date="2016-11" db="EMBL/GenBank/DDBJ databases">
        <title>Description of two novel members of the family Erysipelotrichaceae: Ileibacterium lipovorans gen. nov., sp. nov. and Dubosiella newyorkensis, gen. nov., sp. nov.</title>
        <authorList>
            <person name="Cox L.M."/>
            <person name="Sohn J."/>
            <person name="Tyrrell K.L."/>
            <person name="Citron D.M."/>
            <person name="Lawson P.A."/>
            <person name="Patel N.B."/>
            <person name="Iizumi T."/>
            <person name="Perez-Perez G.I."/>
            <person name="Goldstein E.J."/>
            <person name="Blaser M.J."/>
        </authorList>
    </citation>
    <scope>NUCLEOTIDE SEQUENCE [LARGE SCALE GENOMIC DNA]</scope>
    <source>
        <strain evidence="8 9">NYU-BL-A4</strain>
    </source>
</reference>
<accession>A0A1U7NQQ7</accession>
<dbReference type="InterPro" id="IPR039425">
    <property type="entry name" value="RNA_pol_sigma-70-like"/>
</dbReference>
<evidence type="ECO:0000256" key="2">
    <source>
        <dbReference type="ARBA" id="ARBA00023015"/>
    </source>
</evidence>
<evidence type="ECO:0000313" key="9">
    <source>
        <dbReference type="Proteomes" id="UP000186705"/>
    </source>
</evidence>
<dbReference type="STRING" id="1862672.BO225_00640"/>
<dbReference type="InterPro" id="IPR007627">
    <property type="entry name" value="RNA_pol_sigma70_r2"/>
</dbReference>
<evidence type="ECO:0000256" key="1">
    <source>
        <dbReference type="ARBA" id="ARBA00010641"/>
    </source>
</evidence>
<dbReference type="Gene3D" id="1.10.1740.10">
    <property type="match status" value="1"/>
</dbReference>
<dbReference type="Gene3D" id="1.10.10.10">
    <property type="entry name" value="Winged helix-like DNA-binding domain superfamily/Winged helix DNA-binding domain"/>
    <property type="match status" value="1"/>
</dbReference>
<keyword evidence="3" id="KW-0731">Sigma factor</keyword>
<dbReference type="NCBIfam" id="TIGR02937">
    <property type="entry name" value="sigma70-ECF"/>
    <property type="match status" value="1"/>
</dbReference>
<gene>
    <name evidence="8" type="ORF">BO225_00640</name>
</gene>
<dbReference type="RefSeq" id="WP_076340373.1">
    <property type="nucleotide sequence ID" value="NZ_CAPDDE010000105.1"/>
</dbReference>
<dbReference type="InterPro" id="IPR014284">
    <property type="entry name" value="RNA_pol_sigma-70_dom"/>
</dbReference>
<keyword evidence="9" id="KW-1185">Reference proteome</keyword>
<dbReference type="PANTHER" id="PTHR43133:SF8">
    <property type="entry name" value="RNA POLYMERASE SIGMA FACTOR HI_1459-RELATED"/>
    <property type="match status" value="1"/>
</dbReference>
<comment type="similarity">
    <text evidence="1">Belongs to the sigma-70 factor family. ECF subfamily.</text>
</comment>
<dbReference type="Pfam" id="PF04542">
    <property type="entry name" value="Sigma70_r2"/>
    <property type="match status" value="1"/>
</dbReference>
<dbReference type="PANTHER" id="PTHR43133">
    <property type="entry name" value="RNA POLYMERASE ECF-TYPE SIGMA FACTO"/>
    <property type="match status" value="1"/>
</dbReference>
<dbReference type="GeneID" id="78274462"/>
<dbReference type="InterPro" id="IPR013325">
    <property type="entry name" value="RNA_pol_sigma_r2"/>
</dbReference>
<dbReference type="GO" id="GO:0003677">
    <property type="term" value="F:DNA binding"/>
    <property type="evidence" value="ECO:0007669"/>
    <property type="project" value="UniProtKB-KW"/>
</dbReference>
<dbReference type="Proteomes" id="UP000186705">
    <property type="component" value="Unassembled WGS sequence"/>
</dbReference>
<keyword evidence="2" id="KW-0805">Transcription regulation</keyword>
<evidence type="ECO:0000259" key="6">
    <source>
        <dbReference type="Pfam" id="PF04542"/>
    </source>
</evidence>
<dbReference type="InterPro" id="IPR036388">
    <property type="entry name" value="WH-like_DNA-bd_sf"/>
</dbReference>
<comment type="caution">
    <text evidence="8">The sequence shown here is derived from an EMBL/GenBank/DDBJ whole genome shotgun (WGS) entry which is preliminary data.</text>
</comment>
<evidence type="ECO:0000256" key="5">
    <source>
        <dbReference type="ARBA" id="ARBA00023163"/>
    </source>
</evidence>
<proteinExistence type="inferred from homology"/>
<feature type="domain" description="RNA polymerase sigma factor 70 region 4 type 2" evidence="7">
    <location>
        <begin position="95"/>
        <end position="146"/>
    </location>
</feature>
<protein>
    <recommendedName>
        <fullName evidence="10">RNA polymerase subunit sigma</fullName>
    </recommendedName>
</protein>
<dbReference type="SUPFAM" id="SSF88946">
    <property type="entry name" value="Sigma2 domain of RNA polymerase sigma factors"/>
    <property type="match status" value="1"/>
</dbReference>
<dbReference type="SUPFAM" id="SSF88659">
    <property type="entry name" value="Sigma3 and sigma4 domains of RNA polymerase sigma factors"/>
    <property type="match status" value="1"/>
</dbReference>
<keyword evidence="5" id="KW-0804">Transcription</keyword>
<evidence type="ECO:0000313" key="8">
    <source>
        <dbReference type="EMBL" id="OLU47971.1"/>
    </source>
</evidence>
<dbReference type="GO" id="GO:0016987">
    <property type="term" value="F:sigma factor activity"/>
    <property type="evidence" value="ECO:0007669"/>
    <property type="project" value="UniProtKB-KW"/>
</dbReference>
<sequence>MESFEHVYKQYAQFIYKFLLSNCHDESIAQELTQETFYQAYRSLKSYDGSCQVSTWLCSIAKRLYAAYLRKHPSTIDLDDSMIASAQVDPVDKIRLLKAIRKLSEAQKEVIYLRMYGDLSFAQIGEVMEHSENWSRVTFYRAKEKLRKEMENDG</sequence>
<dbReference type="AlphaFoldDB" id="A0A1U7NQQ7"/>
<feature type="domain" description="RNA polymerase sigma-70 region 2" evidence="6">
    <location>
        <begin position="8"/>
        <end position="72"/>
    </location>
</feature>
<evidence type="ECO:0000256" key="4">
    <source>
        <dbReference type="ARBA" id="ARBA00023125"/>
    </source>
</evidence>
<dbReference type="Pfam" id="PF08281">
    <property type="entry name" value="Sigma70_r4_2"/>
    <property type="match status" value="1"/>
</dbReference>
<organism evidence="8 9">
    <name type="scientific">Dubosiella newyorkensis</name>
    <dbReference type="NCBI Taxonomy" id="1862672"/>
    <lineage>
        <taxon>Bacteria</taxon>
        <taxon>Bacillati</taxon>
        <taxon>Bacillota</taxon>
        <taxon>Erysipelotrichia</taxon>
        <taxon>Erysipelotrichales</taxon>
        <taxon>Erysipelotrichaceae</taxon>
        <taxon>Dubosiella</taxon>
    </lineage>
</organism>
<dbReference type="GO" id="GO:0006352">
    <property type="term" value="P:DNA-templated transcription initiation"/>
    <property type="evidence" value="ECO:0007669"/>
    <property type="project" value="InterPro"/>
</dbReference>